<keyword evidence="3" id="KW-1185">Reference proteome</keyword>
<keyword evidence="1" id="KW-0812">Transmembrane</keyword>
<dbReference type="OMA" id="TIFICWV"/>
<keyword evidence="1" id="KW-1133">Transmembrane helix</keyword>
<dbReference type="Proteomes" id="UP000029120">
    <property type="component" value="Chromosome 3"/>
</dbReference>
<organism evidence="2 3">
    <name type="scientific">Arabis alpina</name>
    <name type="common">Alpine rock-cress</name>
    <dbReference type="NCBI Taxonomy" id="50452"/>
    <lineage>
        <taxon>Eukaryota</taxon>
        <taxon>Viridiplantae</taxon>
        <taxon>Streptophyta</taxon>
        <taxon>Embryophyta</taxon>
        <taxon>Tracheophyta</taxon>
        <taxon>Spermatophyta</taxon>
        <taxon>Magnoliopsida</taxon>
        <taxon>eudicotyledons</taxon>
        <taxon>Gunneridae</taxon>
        <taxon>Pentapetalae</taxon>
        <taxon>rosids</taxon>
        <taxon>malvids</taxon>
        <taxon>Brassicales</taxon>
        <taxon>Brassicaceae</taxon>
        <taxon>Arabideae</taxon>
        <taxon>Arabis</taxon>
    </lineage>
</organism>
<evidence type="ECO:0000256" key="1">
    <source>
        <dbReference type="SAM" id="Phobius"/>
    </source>
</evidence>
<dbReference type="EMBL" id="CM002871">
    <property type="protein sequence ID" value="KFK38116.1"/>
    <property type="molecule type" value="Genomic_DNA"/>
</dbReference>
<gene>
    <name evidence="2" type="ordered locus">AALP_Aa3g071700</name>
</gene>
<feature type="transmembrane region" description="Helical" evidence="1">
    <location>
        <begin position="91"/>
        <end position="110"/>
    </location>
</feature>
<dbReference type="OrthoDB" id="8879801at2759"/>
<dbReference type="AlphaFoldDB" id="A0A087H7L4"/>
<feature type="transmembrane region" description="Helical" evidence="1">
    <location>
        <begin position="52"/>
        <end position="70"/>
    </location>
</feature>
<name>A0A087H7L4_ARAAL</name>
<evidence type="ECO:0000313" key="3">
    <source>
        <dbReference type="Proteomes" id="UP000029120"/>
    </source>
</evidence>
<reference evidence="3" key="1">
    <citation type="journal article" date="2015" name="Nat. Plants">
        <title>Genome expansion of Arabis alpina linked with retrotransposition and reduced symmetric DNA methylation.</title>
        <authorList>
            <person name="Willing E.M."/>
            <person name="Rawat V."/>
            <person name="Mandakova T."/>
            <person name="Maumus F."/>
            <person name="James G.V."/>
            <person name="Nordstroem K.J."/>
            <person name="Becker C."/>
            <person name="Warthmann N."/>
            <person name="Chica C."/>
            <person name="Szarzynska B."/>
            <person name="Zytnicki M."/>
            <person name="Albani M.C."/>
            <person name="Kiefer C."/>
            <person name="Bergonzi S."/>
            <person name="Castaings L."/>
            <person name="Mateos J.L."/>
            <person name="Berns M.C."/>
            <person name="Bujdoso N."/>
            <person name="Piofczyk T."/>
            <person name="de Lorenzo L."/>
            <person name="Barrero-Sicilia C."/>
            <person name="Mateos I."/>
            <person name="Piednoel M."/>
            <person name="Hagmann J."/>
            <person name="Chen-Min-Tao R."/>
            <person name="Iglesias-Fernandez R."/>
            <person name="Schuster S.C."/>
            <person name="Alonso-Blanco C."/>
            <person name="Roudier F."/>
            <person name="Carbonero P."/>
            <person name="Paz-Ares J."/>
            <person name="Davis S.J."/>
            <person name="Pecinka A."/>
            <person name="Quesneville H."/>
            <person name="Colot V."/>
            <person name="Lysak M.A."/>
            <person name="Weigel D."/>
            <person name="Coupland G."/>
            <person name="Schneeberger K."/>
        </authorList>
    </citation>
    <scope>NUCLEOTIDE SEQUENCE [LARGE SCALE GENOMIC DNA]</scope>
    <source>
        <strain evidence="3">cv. Pajares</strain>
    </source>
</reference>
<feature type="transmembrane region" description="Helical" evidence="1">
    <location>
        <begin position="174"/>
        <end position="195"/>
    </location>
</feature>
<keyword evidence="1" id="KW-0472">Membrane</keyword>
<protein>
    <submittedName>
        <fullName evidence="2">Uncharacterized protein</fullName>
    </submittedName>
</protein>
<sequence length="219" mass="25219">MEKMIMLMSTRKCRGIWYVMTLLSLLGLYISLNHTWPYGECKSSSSQFLRDGAVSATIFYAVMLFNYLFFTDHHPSDKKFITRRERIPQATFSYFAFIALIFSPLMYTVLMQEFVLSVSLFAFSLFTGAIGLIQLSEKHRMEMKHTLLTLFLGCLICVSTIFICWVYVHDKQGSACLLCLGCPLTLSCVFLIYSVPNPDFSSKLQDHQVYSKLQDHKLD</sequence>
<accession>A0A087H7L4</accession>
<evidence type="ECO:0000313" key="2">
    <source>
        <dbReference type="EMBL" id="KFK38116.1"/>
    </source>
</evidence>
<dbReference type="Gramene" id="KFK38116">
    <property type="protein sequence ID" value="KFK38116"/>
    <property type="gene ID" value="AALP_AA3G071700"/>
</dbReference>
<feature type="transmembrane region" description="Helical" evidence="1">
    <location>
        <begin position="147"/>
        <end position="168"/>
    </location>
</feature>
<feature type="transmembrane region" description="Helical" evidence="1">
    <location>
        <begin position="15"/>
        <end position="32"/>
    </location>
</feature>
<proteinExistence type="predicted"/>
<feature type="transmembrane region" description="Helical" evidence="1">
    <location>
        <begin position="116"/>
        <end position="135"/>
    </location>
</feature>